<dbReference type="EMBL" id="CP013659">
    <property type="protein sequence ID" value="ALS74035.1"/>
    <property type="molecule type" value="Genomic_DNA"/>
</dbReference>
<dbReference type="InterPro" id="IPR032816">
    <property type="entry name" value="VTT_dom"/>
</dbReference>
<dbReference type="STRING" id="200991.AUC31_01655"/>
<reference evidence="8" key="1">
    <citation type="submission" date="2016-01" db="EMBL/GenBank/DDBJ databases">
        <title>Complete genome of Planococcus rifietoensis type strain M8.</title>
        <authorList>
            <person name="See-Too W.S."/>
        </authorList>
    </citation>
    <scope>NUCLEOTIDE SEQUENCE [LARGE SCALE GENOMIC DNA]</scope>
    <source>
        <strain evidence="8">M8</strain>
    </source>
</reference>
<dbReference type="PANTHER" id="PTHR12677">
    <property type="entry name" value="GOLGI APPARATUS MEMBRANE PROTEIN TVP38-RELATED"/>
    <property type="match status" value="1"/>
</dbReference>
<keyword evidence="5 6" id="KW-0472">Membrane</keyword>
<evidence type="ECO:0000256" key="4">
    <source>
        <dbReference type="ARBA" id="ARBA00022989"/>
    </source>
</evidence>
<evidence type="ECO:0000313" key="8">
    <source>
        <dbReference type="EMBL" id="ALS74035.1"/>
    </source>
</evidence>
<feature type="transmembrane region" description="Helical" evidence="6">
    <location>
        <begin position="35"/>
        <end position="52"/>
    </location>
</feature>
<organism evidence="8 9">
    <name type="scientific">Planococcus rifietoensis</name>
    <dbReference type="NCBI Taxonomy" id="200991"/>
    <lineage>
        <taxon>Bacteria</taxon>
        <taxon>Bacillati</taxon>
        <taxon>Bacillota</taxon>
        <taxon>Bacilli</taxon>
        <taxon>Bacillales</taxon>
        <taxon>Caryophanaceae</taxon>
        <taxon>Planococcus</taxon>
    </lineage>
</organism>
<keyword evidence="9" id="KW-1185">Reference proteome</keyword>
<feature type="transmembrane region" description="Helical" evidence="6">
    <location>
        <begin position="59"/>
        <end position="78"/>
    </location>
</feature>
<evidence type="ECO:0000256" key="5">
    <source>
        <dbReference type="ARBA" id="ARBA00023136"/>
    </source>
</evidence>
<dbReference type="AlphaFoldDB" id="A0A0U2XLN0"/>
<name>A0A0U2XLN0_9BACL</name>
<proteinExistence type="inferred from homology"/>
<feature type="transmembrane region" description="Helical" evidence="6">
    <location>
        <begin position="126"/>
        <end position="148"/>
    </location>
</feature>
<dbReference type="PANTHER" id="PTHR12677:SF59">
    <property type="entry name" value="GOLGI APPARATUS MEMBRANE PROTEIN TVP38-RELATED"/>
    <property type="match status" value="1"/>
</dbReference>
<feature type="domain" description="VTT" evidence="7">
    <location>
        <begin position="61"/>
        <end position="177"/>
    </location>
</feature>
<evidence type="ECO:0000256" key="6">
    <source>
        <dbReference type="RuleBase" id="RU366058"/>
    </source>
</evidence>
<dbReference type="GO" id="GO:0005886">
    <property type="term" value="C:plasma membrane"/>
    <property type="evidence" value="ECO:0007669"/>
    <property type="project" value="UniProtKB-SubCell"/>
</dbReference>
<evidence type="ECO:0000259" key="7">
    <source>
        <dbReference type="Pfam" id="PF09335"/>
    </source>
</evidence>
<keyword evidence="3 6" id="KW-0812">Transmembrane</keyword>
<evidence type="ECO:0000313" key="9">
    <source>
        <dbReference type="Proteomes" id="UP000067683"/>
    </source>
</evidence>
<dbReference type="RefSeq" id="WP_058380743.1">
    <property type="nucleotide sequence ID" value="NZ_CP013659.2"/>
</dbReference>
<keyword evidence="2 6" id="KW-1003">Cell membrane</keyword>
<gene>
    <name evidence="8" type="ORF">AUC31_01655</name>
</gene>
<protein>
    <recommendedName>
        <fullName evidence="6">TVP38/TMEM64 family membrane protein</fullName>
    </recommendedName>
</protein>
<comment type="similarity">
    <text evidence="6">Belongs to the TVP38/TMEM64 family.</text>
</comment>
<dbReference type="Pfam" id="PF09335">
    <property type="entry name" value="VTT_dom"/>
    <property type="match status" value="1"/>
</dbReference>
<comment type="subcellular location">
    <subcellularLocation>
        <location evidence="1 6">Cell membrane</location>
        <topology evidence="1 6">Multi-pass membrane protein</topology>
    </subcellularLocation>
</comment>
<feature type="transmembrane region" description="Helical" evidence="6">
    <location>
        <begin position="154"/>
        <end position="174"/>
    </location>
</feature>
<evidence type="ECO:0000256" key="2">
    <source>
        <dbReference type="ARBA" id="ARBA00022475"/>
    </source>
</evidence>
<evidence type="ECO:0000256" key="3">
    <source>
        <dbReference type="ARBA" id="ARBA00022692"/>
    </source>
</evidence>
<sequence length="220" mass="24152">MNKKRMAKWLLAAVAIGLVIWLSRSVFDVEAEDLRNWILSFGLWAPVIYIIVYTIRPLIFFPASVLSIAGGLAFGAWMGTLYTIMGATLGAMLSFLVAKSVGKSIVTKEWTGNAAKFQRQMEQNGFLYVLLFRLIPVINFDLISYMAAIAKVRFPSFALATLIGIIPGTFAYNFLGSSFVSGNPKVIGAAIIVFAVLTVVPIVIRNRWNRKNGGNPGKPN</sequence>
<dbReference type="Proteomes" id="UP000067683">
    <property type="component" value="Chromosome"/>
</dbReference>
<dbReference type="KEGG" id="prt:AUC31_01655"/>
<feature type="transmembrane region" description="Helical" evidence="6">
    <location>
        <begin position="186"/>
        <end position="204"/>
    </location>
</feature>
<evidence type="ECO:0000256" key="1">
    <source>
        <dbReference type="ARBA" id="ARBA00004651"/>
    </source>
</evidence>
<dbReference type="OrthoDB" id="9812980at2"/>
<accession>A0A0U2XLN0</accession>
<keyword evidence="4 6" id="KW-1133">Transmembrane helix</keyword>
<dbReference type="InterPro" id="IPR015414">
    <property type="entry name" value="TMEM64"/>
</dbReference>